<name>A0A849CQQ3_PASMD</name>
<evidence type="ECO:0000313" key="4">
    <source>
        <dbReference type="Proteomes" id="UP000540079"/>
    </source>
</evidence>
<dbReference type="Proteomes" id="UP000540079">
    <property type="component" value="Unassembled WGS sequence"/>
</dbReference>
<reference evidence="3 4" key="1">
    <citation type="journal article" date="2018" name="Front. Microbiol.">
        <title>Genetic and Phylogenetic Characteristics of Pasteurella multocida Isolates From Different Host Species.</title>
        <authorList>
            <person name="Peng Z."/>
            <person name="Liang W."/>
            <person name="Wang F."/>
            <person name="Xu Z."/>
            <person name="Xie Z."/>
            <person name="Lian Z."/>
            <person name="Hua L."/>
            <person name="Zhou R."/>
            <person name="Chen H."/>
            <person name="Wu B."/>
        </authorList>
    </citation>
    <scope>NUCLEOTIDE SEQUENCE [LARGE SCALE GENOMIC DNA]</scope>
    <source>
        <strain evidence="3 4">HNA06</strain>
    </source>
</reference>
<evidence type="ECO:0000313" key="2">
    <source>
        <dbReference type="EMBL" id="MDT3452888.1"/>
    </source>
</evidence>
<evidence type="ECO:0000256" key="1">
    <source>
        <dbReference type="SAM" id="SignalP"/>
    </source>
</evidence>
<feature type="chain" id="PRO_5033055073" evidence="1">
    <location>
        <begin position="25"/>
        <end position="204"/>
    </location>
</feature>
<feature type="signal peptide" evidence="1">
    <location>
        <begin position="1"/>
        <end position="24"/>
    </location>
</feature>
<dbReference type="AlphaFoldDB" id="A0A849CQQ3"/>
<accession>A0A849CQQ3</accession>
<organism evidence="3 4">
    <name type="scientific">Pasteurella multocida</name>
    <dbReference type="NCBI Taxonomy" id="747"/>
    <lineage>
        <taxon>Bacteria</taxon>
        <taxon>Pseudomonadati</taxon>
        <taxon>Pseudomonadota</taxon>
        <taxon>Gammaproteobacteria</taxon>
        <taxon>Pasteurellales</taxon>
        <taxon>Pasteurellaceae</taxon>
        <taxon>Pasteurella</taxon>
    </lineage>
</organism>
<sequence>MPINTFCKISLFICALFCSTVTLANPNVYVEGPSIENVMRASSYVSYTYRTEAKRHQWVGNDDLFFIRLSSIDTFGDQRSALIASLAPHSYSIERVSTNCKTKDTIINTRTRYDVNGKVLESNKEEEKIGRPIPDSYLAEAVIVMCDALAIIPANPNVDGEKITASAPFMNVINEHVRAKGVTRRAITVEQIEAHFKTTLNQRK</sequence>
<reference evidence="2" key="2">
    <citation type="submission" date="2022-07" db="EMBL/GenBank/DDBJ databases">
        <title>Sequence of Pasteurella multocoda 17BRD-035.</title>
        <authorList>
            <person name="Roy Chowdhury P."/>
            <person name="Alhamami T."/>
            <person name="Trott D.J."/>
            <person name="Djordvevic S.P."/>
        </authorList>
    </citation>
    <scope>NUCLEOTIDE SEQUENCE</scope>
    <source>
        <strain evidence="2">17BRD-035</strain>
    </source>
</reference>
<evidence type="ECO:0000313" key="3">
    <source>
        <dbReference type="EMBL" id="NNI79856.1"/>
    </source>
</evidence>
<proteinExistence type="predicted"/>
<dbReference type="Proteomes" id="UP001182304">
    <property type="component" value="Unassembled WGS sequence"/>
</dbReference>
<dbReference type="EMBL" id="PPVL01000011">
    <property type="protein sequence ID" value="NNI79856.1"/>
    <property type="molecule type" value="Genomic_DNA"/>
</dbReference>
<comment type="caution">
    <text evidence="3">The sequence shown here is derived from an EMBL/GenBank/DDBJ whole genome shotgun (WGS) entry which is preliminary data.</text>
</comment>
<gene>
    <name evidence="3" type="ORF">C2800_10595</name>
    <name evidence="2" type="ORF">NQF69_08900</name>
</gene>
<dbReference type="RefSeq" id="WP_005752133.1">
    <property type="nucleotide sequence ID" value="NZ_CP017961.1"/>
</dbReference>
<dbReference type="EMBL" id="JANIEN010000010">
    <property type="protein sequence ID" value="MDT3452888.1"/>
    <property type="molecule type" value="Genomic_DNA"/>
</dbReference>
<protein>
    <submittedName>
        <fullName evidence="3">Uncharacterized protein</fullName>
    </submittedName>
</protein>
<keyword evidence="1" id="KW-0732">Signal</keyword>